<dbReference type="EMBL" id="AFUP01000004">
    <property type="protein sequence ID" value="EGV08033.1"/>
    <property type="molecule type" value="Genomic_DNA"/>
</dbReference>
<sequence length="64" mass="7479">MTLTEFIKSHDKAILAIDRLRNLLGDEGFIGALDFVADIENHMKQADFEYLDWMQYLATEEENE</sequence>
<proteinExistence type="predicted"/>
<dbReference type="EMBL" id="BASX01000023">
    <property type="protein sequence ID" value="GAD45402.1"/>
    <property type="molecule type" value="Genomic_DNA"/>
</dbReference>
<accession>F9P6Z6</accession>
<keyword evidence="4" id="KW-1185">Reference proteome</keyword>
<reference evidence="2 4" key="2">
    <citation type="submission" date="2013-09" db="EMBL/GenBank/DDBJ databases">
        <title>Genome Sequences of seven clinical isolates and type strains of anginosus group streptococci.</title>
        <authorList>
            <person name="Maruyama F."/>
            <person name="Sakurai A."/>
            <person name="Ogura Y."/>
            <person name="Homma H."/>
            <person name="Takahashi N."/>
            <person name="Ohtsubo Y."/>
            <person name="Hoshino T."/>
            <person name="Okahashi N."/>
            <person name="Nakagawa I."/>
            <person name="Kimura S."/>
            <person name="Fujiwara T."/>
            <person name="Hayashi T."/>
            <person name="Shintani S."/>
        </authorList>
    </citation>
    <scope>NUCLEOTIDE SEQUENCE [LARGE SCALE GENOMIC DNA]</scope>
    <source>
        <strain evidence="2">CCUG 46377</strain>
        <strain evidence="4">CCUG46377</strain>
    </source>
</reference>
<dbReference type="Proteomes" id="UP000003287">
    <property type="component" value="Unassembled WGS sequence"/>
</dbReference>
<evidence type="ECO:0000313" key="4">
    <source>
        <dbReference type="Proteomes" id="UP000016985"/>
    </source>
</evidence>
<name>F9P6Z6_STRCV</name>
<evidence type="ECO:0000313" key="2">
    <source>
        <dbReference type="EMBL" id="GAD45402.1"/>
    </source>
</evidence>
<evidence type="ECO:0000313" key="3">
    <source>
        <dbReference type="Proteomes" id="UP000003287"/>
    </source>
</evidence>
<evidence type="ECO:0000313" key="1">
    <source>
        <dbReference type="EMBL" id="EGV08033.1"/>
    </source>
</evidence>
<dbReference type="AlphaFoldDB" id="F9P6Z6"/>
<protein>
    <submittedName>
        <fullName evidence="1">Uncharacterized protein</fullName>
    </submittedName>
</protein>
<dbReference type="Proteomes" id="UP000016985">
    <property type="component" value="Unassembled WGS sequence"/>
</dbReference>
<reference evidence="1 3" key="1">
    <citation type="submission" date="2011-06" db="EMBL/GenBank/DDBJ databases">
        <authorList>
            <person name="Harkins D.M."/>
            <person name="Madupu R."/>
            <person name="Durkin A.S."/>
            <person name="Torralba M."/>
            <person name="Methe B."/>
            <person name="Sutton G.G."/>
            <person name="Nelson K.E."/>
        </authorList>
    </citation>
    <scope>NUCLEOTIDE SEQUENCE [LARGE SCALE GENOMIC DNA]</scope>
    <source>
        <strain evidence="1 3">SK1060</strain>
    </source>
</reference>
<organism evidence="1 3">
    <name type="scientific">Streptococcus constellatus subsp. pharyngis SK1060 = CCUG 46377</name>
    <dbReference type="NCBI Taxonomy" id="1035184"/>
    <lineage>
        <taxon>Bacteria</taxon>
        <taxon>Bacillati</taxon>
        <taxon>Bacillota</taxon>
        <taxon>Bacilli</taxon>
        <taxon>Lactobacillales</taxon>
        <taxon>Streptococcaceae</taxon>
        <taxon>Streptococcus</taxon>
        <taxon>Streptococcus anginosus group</taxon>
    </lineage>
</organism>
<dbReference type="RefSeq" id="WP_006268001.1">
    <property type="nucleotide sequence ID" value="NZ_BASX01000023.1"/>
</dbReference>
<gene>
    <name evidence="2" type="ORF">ANG5_1930</name>
    <name evidence="1" type="ORF">HMPREF1042_1643</name>
</gene>